<dbReference type="GO" id="GO:0005737">
    <property type="term" value="C:cytoplasm"/>
    <property type="evidence" value="ECO:0007669"/>
    <property type="project" value="TreeGrafter"/>
</dbReference>
<dbReference type="NCBIfam" id="TIGR00263">
    <property type="entry name" value="trpB"/>
    <property type="match status" value="1"/>
</dbReference>
<dbReference type="EMBL" id="BARS01004888">
    <property type="protein sequence ID" value="GAF84472.1"/>
    <property type="molecule type" value="Genomic_DNA"/>
</dbReference>
<evidence type="ECO:0000256" key="3">
    <source>
        <dbReference type="ARBA" id="ARBA00012043"/>
    </source>
</evidence>
<evidence type="ECO:0000256" key="1">
    <source>
        <dbReference type="ARBA" id="ARBA00001933"/>
    </source>
</evidence>
<dbReference type="Pfam" id="PF00291">
    <property type="entry name" value="PALP"/>
    <property type="match status" value="1"/>
</dbReference>
<comment type="catalytic activity">
    <reaction evidence="9">
        <text>(1S,2R)-1-C-(indol-3-yl)glycerol 3-phosphate + L-serine = D-glyceraldehyde 3-phosphate + L-tryptophan + H2O</text>
        <dbReference type="Rhea" id="RHEA:10532"/>
        <dbReference type="ChEBI" id="CHEBI:15377"/>
        <dbReference type="ChEBI" id="CHEBI:33384"/>
        <dbReference type="ChEBI" id="CHEBI:57912"/>
        <dbReference type="ChEBI" id="CHEBI:58866"/>
        <dbReference type="ChEBI" id="CHEBI:59776"/>
        <dbReference type="EC" id="4.2.1.20"/>
    </reaction>
</comment>
<comment type="caution">
    <text evidence="11">The sequence shown here is derived from an EMBL/GenBank/DDBJ whole genome shotgun (WGS) entry which is preliminary data.</text>
</comment>
<dbReference type="InterPro" id="IPR006653">
    <property type="entry name" value="Trp_synth_b_CS"/>
</dbReference>
<dbReference type="PIRSF" id="PIRSF001413">
    <property type="entry name" value="Trp_syn_beta"/>
    <property type="match status" value="1"/>
</dbReference>
<dbReference type="AlphaFoldDB" id="X0T8I0"/>
<sequence length="339" mass="37050">TPLYHAARLSEDIGCKVYLKREDLNHGGAHKINNVMGQALLAKKMGKAKLVAETGAGQHGFATAIAGAYFGMPTKIFMGEIDIKRQNYNVYRMQLLGAEVVPVKSGSKTLKDAVNEGLRYWIANVHDTHYLMGSVVGPHPYPLIVRDFQRVIGKETKKQIQKQESKLPSAIIACIGGGSNAIGIMYDFINDGDVQLIGVEAAGEGKDTDKHSIALGLGRKGVLHGSLMFLLQNEYGNILETHSISAGLDYPGVGPEHCFLKEINRLRIGEATDKETLEAFKKLSLLEGIIPALESSHALAYLEKIKDEFKEDDIVVVNLSGSGSKDLDIIKKHVEFKIK</sequence>
<keyword evidence="5" id="KW-0822">Tryptophan biosynthesis</keyword>
<dbReference type="HAMAP" id="MF_00133">
    <property type="entry name" value="Trp_synth_beta"/>
    <property type="match status" value="1"/>
</dbReference>
<dbReference type="InterPro" id="IPR006654">
    <property type="entry name" value="Trp_synth_beta"/>
</dbReference>
<dbReference type="PANTHER" id="PTHR48077">
    <property type="entry name" value="TRYPTOPHAN SYNTHASE-RELATED"/>
    <property type="match status" value="1"/>
</dbReference>
<evidence type="ECO:0000256" key="4">
    <source>
        <dbReference type="ARBA" id="ARBA00022605"/>
    </source>
</evidence>
<dbReference type="InterPro" id="IPR001926">
    <property type="entry name" value="TrpB-like_PALP"/>
</dbReference>
<reference evidence="11" key="1">
    <citation type="journal article" date="2014" name="Front. Microbiol.">
        <title>High frequency of phylogenetically diverse reductive dehalogenase-homologous genes in deep subseafloor sedimentary metagenomes.</title>
        <authorList>
            <person name="Kawai M."/>
            <person name="Futagami T."/>
            <person name="Toyoda A."/>
            <person name="Takaki Y."/>
            <person name="Nishi S."/>
            <person name="Hori S."/>
            <person name="Arai W."/>
            <person name="Tsubouchi T."/>
            <person name="Morono Y."/>
            <person name="Uchiyama I."/>
            <person name="Ito T."/>
            <person name="Fujiyama A."/>
            <person name="Inagaki F."/>
            <person name="Takami H."/>
        </authorList>
    </citation>
    <scope>NUCLEOTIDE SEQUENCE</scope>
    <source>
        <strain evidence="11">Expedition CK06-06</strain>
    </source>
</reference>
<dbReference type="EC" id="4.2.1.20" evidence="3"/>
<keyword evidence="4" id="KW-0028">Amino-acid biosynthesis</keyword>
<dbReference type="PROSITE" id="PS00168">
    <property type="entry name" value="TRP_SYNTHASE_BETA"/>
    <property type="match status" value="1"/>
</dbReference>
<keyword evidence="6" id="KW-0663">Pyridoxal phosphate</keyword>
<dbReference type="PANTHER" id="PTHR48077:SF3">
    <property type="entry name" value="TRYPTOPHAN SYNTHASE"/>
    <property type="match status" value="1"/>
</dbReference>
<evidence type="ECO:0000256" key="6">
    <source>
        <dbReference type="ARBA" id="ARBA00022898"/>
    </source>
</evidence>
<organism evidence="11">
    <name type="scientific">marine sediment metagenome</name>
    <dbReference type="NCBI Taxonomy" id="412755"/>
    <lineage>
        <taxon>unclassified sequences</taxon>
        <taxon>metagenomes</taxon>
        <taxon>ecological metagenomes</taxon>
    </lineage>
</organism>
<dbReference type="FunFam" id="3.40.50.1100:FF:000004">
    <property type="entry name" value="Tryptophan synthase beta chain"/>
    <property type="match status" value="1"/>
</dbReference>
<feature type="non-terminal residue" evidence="11">
    <location>
        <position position="1"/>
    </location>
</feature>
<accession>X0T8I0</accession>
<keyword evidence="8" id="KW-0456">Lyase</keyword>
<feature type="domain" description="Tryptophan synthase beta chain-like PALP" evidence="10">
    <location>
        <begin position="1"/>
        <end position="321"/>
    </location>
</feature>
<dbReference type="Gene3D" id="3.40.50.1100">
    <property type="match status" value="2"/>
</dbReference>
<protein>
    <recommendedName>
        <fullName evidence="3">tryptophan synthase</fullName>
        <ecNumber evidence="3">4.2.1.20</ecNumber>
    </recommendedName>
</protein>
<proteinExistence type="inferred from homology"/>
<name>X0T8I0_9ZZZZ</name>
<keyword evidence="7" id="KW-0057">Aromatic amino acid biosynthesis</keyword>
<comment type="cofactor">
    <cofactor evidence="1">
        <name>pyridoxal 5'-phosphate</name>
        <dbReference type="ChEBI" id="CHEBI:597326"/>
    </cofactor>
</comment>
<dbReference type="SUPFAM" id="SSF53686">
    <property type="entry name" value="Tryptophan synthase beta subunit-like PLP-dependent enzymes"/>
    <property type="match status" value="1"/>
</dbReference>
<dbReference type="CDD" id="cd06446">
    <property type="entry name" value="Trp-synth_B"/>
    <property type="match status" value="1"/>
</dbReference>
<gene>
    <name evidence="11" type="ORF">S01H1_09565</name>
</gene>
<evidence type="ECO:0000313" key="11">
    <source>
        <dbReference type="EMBL" id="GAF84472.1"/>
    </source>
</evidence>
<evidence type="ECO:0000259" key="10">
    <source>
        <dbReference type="Pfam" id="PF00291"/>
    </source>
</evidence>
<evidence type="ECO:0000256" key="9">
    <source>
        <dbReference type="ARBA" id="ARBA00049047"/>
    </source>
</evidence>
<evidence type="ECO:0000256" key="7">
    <source>
        <dbReference type="ARBA" id="ARBA00023141"/>
    </source>
</evidence>
<evidence type="ECO:0000256" key="2">
    <source>
        <dbReference type="ARBA" id="ARBA00004733"/>
    </source>
</evidence>
<evidence type="ECO:0000256" key="5">
    <source>
        <dbReference type="ARBA" id="ARBA00022822"/>
    </source>
</evidence>
<comment type="pathway">
    <text evidence="2">Amino-acid biosynthesis; L-tryptophan biosynthesis; L-tryptophan from chorismate: step 5/5.</text>
</comment>
<dbReference type="InterPro" id="IPR036052">
    <property type="entry name" value="TrpB-like_PALP_sf"/>
</dbReference>
<dbReference type="FunFam" id="3.40.50.1100:FF:000001">
    <property type="entry name" value="Tryptophan synthase beta chain"/>
    <property type="match status" value="1"/>
</dbReference>
<evidence type="ECO:0000256" key="8">
    <source>
        <dbReference type="ARBA" id="ARBA00023239"/>
    </source>
</evidence>
<dbReference type="GO" id="GO:0004834">
    <property type="term" value="F:tryptophan synthase activity"/>
    <property type="evidence" value="ECO:0007669"/>
    <property type="project" value="UniProtKB-EC"/>
</dbReference>
<dbReference type="UniPathway" id="UPA00035">
    <property type="reaction ID" value="UER00044"/>
</dbReference>
<dbReference type="InterPro" id="IPR023026">
    <property type="entry name" value="Trp_synth_beta/beta-like"/>
</dbReference>